<evidence type="ECO:0000313" key="7">
    <source>
        <dbReference type="Proteomes" id="UP000004682"/>
    </source>
</evidence>
<reference evidence="7" key="1">
    <citation type="journal article" date="2012" name="J. Bacteriol.">
        <title>Revised Genome Sequence of Burkholderia thailandensis MSMB43 with Improved Annotation.</title>
        <authorList>
            <person name="Zhuo Y."/>
            <person name="Liu L."/>
            <person name="Wang Q."/>
            <person name="Liu X."/>
            <person name="Ren B."/>
            <person name="Liu M."/>
            <person name="Ni P."/>
            <person name="Cheng Y.Q."/>
            <person name="Zhang L."/>
        </authorList>
    </citation>
    <scope>NUCLEOTIDE SEQUENCE [LARGE SCALE GENOMIC DNA]</scope>
    <source>
        <strain evidence="7">MSMB43</strain>
    </source>
</reference>
<dbReference type="InterPro" id="IPR051446">
    <property type="entry name" value="HTH_trans_reg/aminotransferase"/>
</dbReference>
<name>A0ABN0FXE3_9BURK</name>
<keyword evidence="6" id="KW-0032">Aminotransferase</keyword>
<dbReference type="Proteomes" id="UP000004682">
    <property type="component" value="Unassembled WGS sequence"/>
</dbReference>
<evidence type="ECO:0000256" key="1">
    <source>
        <dbReference type="ARBA" id="ARBA00022898"/>
    </source>
</evidence>
<evidence type="ECO:0000256" key="3">
    <source>
        <dbReference type="ARBA" id="ARBA00023125"/>
    </source>
</evidence>
<dbReference type="PRINTS" id="PR00035">
    <property type="entry name" value="HTHGNTR"/>
</dbReference>
<accession>A0ABN0FXE3</accession>
<dbReference type="InterPro" id="IPR036390">
    <property type="entry name" value="WH_DNA-bd_sf"/>
</dbReference>
<dbReference type="GO" id="GO:0008483">
    <property type="term" value="F:transaminase activity"/>
    <property type="evidence" value="ECO:0007669"/>
    <property type="project" value="UniProtKB-KW"/>
</dbReference>
<dbReference type="CDD" id="cd07377">
    <property type="entry name" value="WHTH_GntR"/>
    <property type="match status" value="1"/>
</dbReference>
<dbReference type="PROSITE" id="PS50949">
    <property type="entry name" value="HTH_GNTR"/>
    <property type="match status" value="1"/>
</dbReference>
<evidence type="ECO:0000256" key="4">
    <source>
        <dbReference type="ARBA" id="ARBA00023163"/>
    </source>
</evidence>
<protein>
    <submittedName>
        <fullName evidence="6">Transcriptional regulator, GntR family with aminotransferase activity</fullName>
    </submittedName>
</protein>
<evidence type="ECO:0000313" key="6">
    <source>
        <dbReference type="EMBL" id="EIP84617.1"/>
    </source>
</evidence>
<keyword evidence="1" id="KW-0663">Pyridoxal phosphate</keyword>
<keyword evidence="3" id="KW-0238">DNA-binding</keyword>
<evidence type="ECO:0000259" key="5">
    <source>
        <dbReference type="PROSITE" id="PS50949"/>
    </source>
</evidence>
<evidence type="ECO:0000256" key="2">
    <source>
        <dbReference type="ARBA" id="ARBA00023015"/>
    </source>
</evidence>
<sequence>MTRNKLRDRREILSIVRRGGRRLAEPRRAAHPAAYSRYAESGNICPTEVTTAMDIAIHIEGRHDLTGQISRQLRAAIVDGRLAGGARLPSTRDLAMQFGVSRKTTLDAFEQLIAEGYLWTRRGDGTFVADGLARVPYAITPTIVAEDGVASECAGRPARSRWCKSITMKV</sequence>
<keyword evidence="7" id="KW-1185">Reference proteome</keyword>
<dbReference type="SMART" id="SM00345">
    <property type="entry name" value="HTH_GNTR"/>
    <property type="match status" value="1"/>
</dbReference>
<dbReference type="PANTHER" id="PTHR46577">
    <property type="entry name" value="HTH-TYPE TRANSCRIPTIONAL REGULATORY PROTEIN GABR"/>
    <property type="match status" value="1"/>
</dbReference>
<dbReference type="InterPro" id="IPR036388">
    <property type="entry name" value="WH-like_DNA-bd_sf"/>
</dbReference>
<dbReference type="InterPro" id="IPR000524">
    <property type="entry name" value="Tscrpt_reg_HTH_GntR"/>
</dbReference>
<dbReference type="PANTHER" id="PTHR46577:SF1">
    <property type="entry name" value="HTH-TYPE TRANSCRIPTIONAL REGULATORY PROTEIN GABR"/>
    <property type="match status" value="1"/>
</dbReference>
<keyword evidence="6" id="KW-0808">Transferase</keyword>
<gene>
    <name evidence="6" type="ORF">A33K_18784</name>
</gene>
<proteinExistence type="predicted"/>
<dbReference type="EMBL" id="JH692073">
    <property type="protein sequence ID" value="EIP84617.1"/>
    <property type="molecule type" value="Genomic_DNA"/>
</dbReference>
<dbReference type="Pfam" id="PF00392">
    <property type="entry name" value="GntR"/>
    <property type="match status" value="1"/>
</dbReference>
<keyword evidence="2" id="KW-0805">Transcription regulation</keyword>
<dbReference type="SUPFAM" id="SSF46785">
    <property type="entry name" value="Winged helix' DNA-binding domain"/>
    <property type="match status" value="1"/>
</dbReference>
<organism evidence="6 7">
    <name type="scientific">Burkholderia humptydooensis MSMB43</name>
    <dbReference type="NCBI Taxonomy" id="441157"/>
    <lineage>
        <taxon>Bacteria</taxon>
        <taxon>Pseudomonadati</taxon>
        <taxon>Pseudomonadota</taxon>
        <taxon>Betaproteobacteria</taxon>
        <taxon>Burkholderiales</taxon>
        <taxon>Burkholderiaceae</taxon>
        <taxon>Burkholderia</taxon>
        <taxon>pseudomallei group</taxon>
    </lineage>
</organism>
<dbReference type="Gene3D" id="1.10.10.10">
    <property type="entry name" value="Winged helix-like DNA-binding domain superfamily/Winged helix DNA-binding domain"/>
    <property type="match status" value="1"/>
</dbReference>
<keyword evidence="4" id="KW-0804">Transcription</keyword>
<feature type="domain" description="HTH gntR-type" evidence="5">
    <location>
        <begin position="63"/>
        <end position="131"/>
    </location>
</feature>